<name>A0ABW1B0T3_9ACTN</name>
<accession>A0ABW1B0T3</accession>
<dbReference type="InterPro" id="IPR013094">
    <property type="entry name" value="AB_hydrolase_3"/>
</dbReference>
<sequence length="307" mass="32107">MPLDPDAAATLQAVAAAKTTTLDTLPVETARAILGAAPPAPGPELHEISDRTVPGPDGPVPVRIYRPGPERELPLLVWFHGGGFTLGDLNSTDGAARHLAAEANCVVVSVEYRLAPEHPFPAPLEDAYAATVWAVENASAIGADPARAAVGGESSGATLATAVTLLARERSGPALGGQVLVCPMTGHSPQSASMRTESTVMLGPEEIAWFWKNYLGTADPSDPLASPAFTTDLSGLPPAIVVTAEHDALRDEGRDYAERLRLAGVKVDSLHYPGVFHGFFQLTRALARSRQAMTEVVQALRATAFAG</sequence>
<evidence type="ECO:0000256" key="2">
    <source>
        <dbReference type="ARBA" id="ARBA00022801"/>
    </source>
</evidence>
<dbReference type="GO" id="GO:0016787">
    <property type="term" value="F:hydrolase activity"/>
    <property type="evidence" value="ECO:0007669"/>
    <property type="project" value="UniProtKB-KW"/>
</dbReference>
<protein>
    <submittedName>
        <fullName evidence="4">Alpha/beta hydrolase</fullName>
    </submittedName>
</protein>
<reference evidence="5" key="1">
    <citation type="journal article" date="2019" name="Int. J. Syst. Evol. Microbiol.">
        <title>The Global Catalogue of Microorganisms (GCM) 10K type strain sequencing project: providing services to taxonomists for standard genome sequencing and annotation.</title>
        <authorList>
            <consortium name="The Broad Institute Genomics Platform"/>
            <consortium name="The Broad Institute Genome Sequencing Center for Infectious Disease"/>
            <person name="Wu L."/>
            <person name="Ma J."/>
        </authorList>
    </citation>
    <scope>NUCLEOTIDE SEQUENCE [LARGE SCALE GENOMIC DNA]</scope>
    <source>
        <strain evidence="5">JCM 9918</strain>
    </source>
</reference>
<dbReference type="InterPro" id="IPR050300">
    <property type="entry name" value="GDXG_lipolytic_enzyme"/>
</dbReference>
<dbReference type="PANTHER" id="PTHR48081">
    <property type="entry name" value="AB HYDROLASE SUPERFAMILY PROTEIN C4A8.06C"/>
    <property type="match status" value="1"/>
</dbReference>
<dbReference type="EMBL" id="JBHSNZ010000002">
    <property type="protein sequence ID" value="MFC5806550.1"/>
    <property type="molecule type" value="Genomic_DNA"/>
</dbReference>
<proteinExistence type="inferred from homology"/>
<evidence type="ECO:0000313" key="4">
    <source>
        <dbReference type="EMBL" id="MFC5806550.1"/>
    </source>
</evidence>
<dbReference type="Pfam" id="PF07859">
    <property type="entry name" value="Abhydrolase_3"/>
    <property type="match status" value="1"/>
</dbReference>
<dbReference type="RefSeq" id="WP_272167938.1">
    <property type="nucleotide sequence ID" value="NZ_JAQOSL010000001.1"/>
</dbReference>
<evidence type="ECO:0000313" key="5">
    <source>
        <dbReference type="Proteomes" id="UP001596112"/>
    </source>
</evidence>
<dbReference type="PANTHER" id="PTHR48081:SF8">
    <property type="entry name" value="ALPHA_BETA HYDROLASE FOLD-3 DOMAIN-CONTAINING PROTEIN-RELATED"/>
    <property type="match status" value="1"/>
</dbReference>
<keyword evidence="2 4" id="KW-0378">Hydrolase</keyword>
<evidence type="ECO:0000256" key="1">
    <source>
        <dbReference type="ARBA" id="ARBA00010515"/>
    </source>
</evidence>
<evidence type="ECO:0000259" key="3">
    <source>
        <dbReference type="Pfam" id="PF07859"/>
    </source>
</evidence>
<feature type="domain" description="Alpha/beta hydrolase fold-3" evidence="3">
    <location>
        <begin position="76"/>
        <end position="280"/>
    </location>
</feature>
<organism evidence="4 5">
    <name type="scientific">Streptomyces heilongjiangensis</name>
    <dbReference type="NCBI Taxonomy" id="945052"/>
    <lineage>
        <taxon>Bacteria</taxon>
        <taxon>Bacillati</taxon>
        <taxon>Actinomycetota</taxon>
        <taxon>Actinomycetes</taxon>
        <taxon>Kitasatosporales</taxon>
        <taxon>Streptomycetaceae</taxon>
        <taxon>Streptomyces</taxon>
    </lineage>
</organism>
<dbReference type="InterPro" id="IPR002168">
    <property type="entry name" value="Lipase_GDXG_HIS_AS"/>
</dbReference>
<dbReference type="PROSITE" id="PS01173">
    <property type="entry name" value="LIPASE_GDXG_HIS"/>
    <property type="match status" value="1"/>
</dbReference>
<dbReference type="Gene3D" id="3.40.50.1820">
    <property type="entry name" value="alpha/beta hydrolase"/>
    <property type="match status" value="1"/>
</dbReference>
<comment type="similarity">
    <text evidence="1">Belongs to the 'GDXG' lipolytic enzyme family.</text>
</comment>
<comment type="caution">
    <text evidence="4">The sequence shown here is derived from an EMBL/GenBank/DDBJ whole genome shotgun (WGS) entry which is preliminary data.</text>
</comment>
<dbReference type="Proteomes" id="UP001596112">
    <property type="component" value="Unassembled WGS sequence"/>
</dbReference>
<dbReference type="SUPFAM" id="SSF53474">
    <property type="entry name" value="alpha/beta-Hydrolases"/>
    <property type="match status" value="1"/>
</dbReference>
<dbReference type="InterPro" id="IPR029058">
    <property type="entry name" value="AB_hydrolase_fold"/>
</dbReference>
<gene>
    <name evidence="4" type="ORF">ACFQGO_03355</name>
</gene>
<keyword evidence="5" id="KW-1185">Reference proteome</keyword>